<dbReference type="InterPro" id="IPR011005">
    <property type="entry name" value="Dihydropteroate_synth-like_sf"/>
</dbReference>
<comment type="pathway">
    <text evidence="3 9">Cofactor biosynthesis; tetrahydrofolate biosynthesis; 7,8-dihydrofolate from 2-amino-4-hydroxy-6-hydroxymethyl-7,8-dihydropteridine diphosphate and 4-aminobenzoate: step 1/2.</text>
</comment>
<dbReference type="PROSITE" id="PS00792">
    <property type="entry name" value="DHPS_1"/>
    <property type="match status" value="1"/>
</dbReference>
<keyword evidence="5 9" id="KW-0808">Transferase</keyword>
<dbReference type="PROSITE" id="PS00793">
    <property type="entry name" value="DHPS_2"/>
    <property type="match status" value="1"/>
</dbReference>
<evidence type="ECO:0000256" key="2">
    <source>
        <dbReference type="ARBA" id="ARBA00001946"/>
    </source>
</evidence>
<dbReference type="PANTHER" id="PTHR20941">
    <property type="entry name" value="FOLATE SYNTHESIS PROTEINS"/>
    <property type="match status" value="1"/>
</dbReference>
<evidence type="ECO:0000259" key="10">
    <source>
        <dbReference type="PROSITE" id="PS50972"/>
    </source>
</evidence>
<dbReference type="UniPathway" id="UPA00077">
    <property type="reaction ID" value="UER00156"/>
</dbReference>
<dbReference type="SUPFAM" id="SSF51717">
    <property type="entry name" value="Dihydropteroate synthetase-like"/>
    <property type="match status" value="1"/>
</dbReference>
<evidence type="ECO:0000256" key="7">
    <source>
        <dbReference type="ARBA" id="ARBA00022842"/>
    </source>
</evidence>
<dbReference type="InterPro" id="IPR000489">
    <property type="entry name" value="Pterin-binding_dom"/>
</dbReference>
<evidence type="ECO:0000256" key="6">
    <source>
        <dbReference type="ARBA" id="ARBA00022723"/>
    </source>
</evidence>
<dbReference type="GO" id="GO:0005829">
    <property type="term" value="C:cytosol"/>
    <property type="evidence" value="ECO:0007669"/>
    <property type="project" value="TreeGrafter"/>
</dbReference>
<dbReference type="Pfam" id="PF00809">
    <property type="entry name" value="Pterin_bind"/>
    <property type="match status" value="1"/>
</dbReference>
<organism evidence="11 12">
    <name type="scientific">Legionella antarctica</name>
    <dbReference type="NCBI Taxonomy" id="2708020"/>
    <lineage>
        <taxon>Bacteria</taxon>
        <taxon>Pseudomonadati</taxon>
        <taxon>Pseudomonadota</taxon>
        <taxon>Gammaproteobacteria</taxon>
        <taxon>Legionellales</taxon>
        <taxon>Legionellaceae</taxon>
        <taxon>Legionella</taxon>
    </lineage>
</organism>
<dbReference type="KEGG" id="lant:TUM19329_32980"/>
<comment type="function">
    <text evidence="9">Catalyzes the condensation of para-aminobenzoate (pABA) with 6-hydroxymethyl-7,8-dihydropterin diphosphate (DHPt-PP) to form 7,8-dihydropteroate (H2Pte), the immediate precursor of folate derivatives.</text>
</comment>
<evidence type="ECO:0000313" key="12">
    <source>
        <dbReference type="Proteomes" id="UP000502894"/>
    </source>
</evidence>
<accession>A0A6F8T9Y9</accession>
<evidence type="ECO:0000256" key="9">
    <source>
        <dbReference type="RuleBase" id="RU361205"/>
    </source>
</evidence>
<comment type="similarity">
    <text evidence="9">Belongs to the DHPS family.</text>
</comment>
<reference evidence="11" key="1">
    <citation type="journal article" date="2020" name="Microbiol. Resour. Announc.">
        <title>Complete Genome Sequence of Novel Psychrotolerant Legionella Strain TUM19329, Isolated from Antarctic Lake Sediment.</title>
        <authorList>
            <person name="Shimada S."/>
            <person name="Nakai R."/>
            <person name="Aoki K."/>
            <person name="Shimoeda N."/>
            <person name="Ohno G."/>
            <person name="Miyazaki Y."/>
            <person name="Kudoh S."/>
            <person name="Imura S."/>
            <person name="Watanabe K."/>
            <person name="Ishii Y."/>
            <person name="Tateda K."/>
        </authorList>
    </citation>
    <scope>NUCLEOTIDE SEQUENCE [LARGE SCALE GENOMIC DNA]</scope>
    <source>
        <strain evidence="11">TUM19329</strain>
    </source>
</reference>
<dbReference type="Gene3D" id="3.20.20.20">
    <property type="entry name" value="Dihydropteroate synthase-like"/>
    <property type="match status" value="1"/>
</dbReference>
<keyword evidence="6 9" id="KW-0479">Metal-binding</keyword>
<dbReference type="GO" id="GO:0004156">
    <property type="term" value="F:dihydropteroate synthase activity"/>
    <property type="evidence" value="ECO:0007669"/>
    <property type="project" value="UniProtKB-EC"/>
</dbReference>
<dbReference type="CDD" id="cd00739">
    <property type="entry name" value="DHPS"/>
    <property type="match status" value="1"/>
</dbReference>
<name>A0A6F8T9Y9_9GAMM</name>
<feature type="domain" description="Pterin-binding" evidence="10">
    <location>
        <begin position="25"/>
        <end position="278"/>
    </location>
</feature>
<protein>
    <recommendedName>
        <fullName evidence="4 9">Dihydropteroate synthase</fullName>
        <shortName evidence="9">DHPS</shortName>
        <ecNumber evidence="4 9">2.5.1.15</ecNumber>
    </recommendedName>
    <alternativeName>
        <fullName evidence="9">Dihydropteroate pyrophosphorylase</fullName>
    </alternativeName>
</protein>
<gene>
    <name evidence="11" type="ORF">TUM19329_32980</name>
</gene>
<dbReference type="GO" id="GO:0046872">
    <property type="term" value="F:metal ion binding"/>
    <property type="evidence" value="ECO:0007669"/>
    <property type="project" value="UniProtKB-KW"/>
</dbReference>
<keyword evidence="12" id="KW-1185">Reference proteome</keyword>
<dbReference type="GO" id="GO:0046654">
    <property type="term" value="P:tetrahydrofolate biosynthetic process"/>
    <property type="evidence" value="ECO:0007669"/>
    <property type="project" value="UniProtKB-UniPathway"/>
</dbReference>
<comment type="cofactor">
    <cofactor evidence="2 9">
        <name>Mg(2+)</name>
        <dbReference type="ChEBI" id="CHEBI:18420"/>
    </cofactor>
</comment>
<dbReference type="GO" id="GO:0046656">
    <property type="term" value="P:folic acid biosynthetic process"/>
    <property type="evidence" value="ECO:0007669"/>
    <property type="project" value="UniProtKB-KW"/>
</dbReference>
<dbReference type="AlphaFoldDB" id="A0A6F8T9Y9"/>
<dbReference type="InterPro" id="IPR006390">
    <property type="entry name" value="DHP_synth_dom"/>
</dbReference>
<evidence type="ECO:0000256" key="3">
    <source>
        <dbReference type="ARBA" id="ARBA00004763"/>
    </source>
</evidence>
<evidence type="ECO:0000256" key="5">
    <source>
        <dbReference type="ARBA" id="ARBA00022679"/>
    </source>
</evidence>
<evidence type="ECO:0000313" key="11">
    <source>
        <dbReference type="EMBL" id="BCA96937.1"/>
    </source>
</evidence>
<keyword evidence="7 9" id="KW-0460">Magnesium</keyword>
<dbReference type="Proteomes" id="UP000502894">
    <property type="component" value="Chromosome"/>
</dbReference>
<keyword evidence="8 9" id="KW-0289">Folate biosynthesis</keyword>
<evidence type="ECO:0000256" key="8">
    <source>
        <dbReference type="ARBA" id="ARBA00022909"/>
    </source>
</evidence>
<dbReference type="EMBL" id="AP022839">
    <property type="protein sequence ID" value="BCA96937.1"/>
    <property type="molecule type" value="Genomic_DNA"/>
</dbReference>
<proteinExistence type="inferred from homology"/>
<sequence length="287" mass="31341">MTPDLFAGWLERKSQPTIQNSFEKPLIMGVLNITSDSFFDGGKFLSIDRACEHAFHLIAQGADIIDIGGESTKPGASQIPLDIELGRIIPVIEQIRFHSDICISIDTYKPETMKAAVQAGANIINDIYALRKEGSLAMAAKLAVPVCLMHMLGRPQDMQQNPQYPNGVMAELTQFFVERINACIKVGIEKKHLILDPGFGFGKLVNDNLHLICHLDDLNHFNLPVLLGVSRKSTIGAVLNKKVSERLIGSIGVSVYAALKGVGILRTHDVTETNQALQMIDAICQAG</sequence>
<dbReference type="InterPro" id="IPR045031">
    <property type="entry name" value="DHP_synth-like"/>
</dbReference>
<evidence type="ECO:0000256" key="4">
    <source>
        <dbReference type="ARBA" id="ARBA00012458"/>
    </source>
</evidence>
<dbReference type="PANTHER" id="PTHR20941:SF1">
    <property type="entry name" value="FOLIC ACID SYNTHESIS PROTEIN FOL1"/>
    <property type="match status" value="1"/>
</dbReference>
<dbReference type="PROSITE" id="PS50972">
    <property type="entry name" value="PTERIN_BINDING"/>
    <property type="match status" value="1"/>
</dbReference>
<dbReference type="EC" id="2.5.1.15" evidence="4 9"/>
<comment type="catalytic activity">
    <reaction evidence="1">
        <text>(7,8-dihydropterin-6-yl)methyl diphosphate + 4-aminobenzoate = 7,8-dihydropteroate + diphosphate</text>
        <dbReference type="Rhea" id="RHEA:19949"/>
        <dbReference type="ChEBI" id="CHEBI:17836"/>
        <dbReference type="ChEBI" id="CHEBI:17839"/>
        <dbReference type="ChEBI" id="CHEBI:33019"/>
        <dbReference type="ChEBI" id="CHEBI:72950"/>
        <dbReference type="EC" id="2.5.1.15"/>
    </reaction>
</comment>
<evidence type="ECO:0000256" key="1">
    <source>
        <dbReference type="ARBA" id="ARBA00000012"/>
    </source>
</evidence>
<dbReference type="NCBIfam" id="TIGR01496">
    <property type="entry name" value="DHPS"/>
    <property type="match status" value="1"/>
</dbReference>